<accession>A0A485KBG5</accession>
<sequence>MAHGKSTQGAPRKAIRRPLFSPCQAESFKDEYTIPPPPLPQVPQANSATQGDAFRPSATYEELARVKAELARAKHDLRASNAKLAATQAELKKQRKNMQATIESNEIEIHVLRDDLTRAEHNDPRTLEELWSTQHELNKARVYEREIGRFRQDILRDFHVRRPSVGGNKKAPRAS</sequence>
<feature type="coiled-coil region" evidence="1">
    <location>
        <begin position="63"/>
        <end position="122"/>
    </location>
</feature>
<proteinExistence type="predicted"/>
<evidence type="ECO:0000313" key="5">
    <source>
        <dbReference type="Proteomes" id="UP000332933"/>
    </source>
</evidence>
<name>A0A485KBG5_9STRA</name>
<keyword evidence="1" id="KW-0175">Coiled coil</keyword>
<reference evidence="4 5" key="1">
    <citation type="submission" date="2019-03" db="EMBL/GenBank/DDBJ databases">
        <authorList>
            <person name="Gaulin E."/>
            <person name="Dumas B."/>
        </authorList>
    </citation>
    <scope>NUCLEOTIDE SEQUENCE [LARGE SCALE GENOMIC DNA]</scope>
    <source>
        <strain evidence="4">CBS 568.67</strain>
    </source>
</reference>
<evidence type="ECO:0000313" key="3">
    <source>
        <dbReference type="EMBL" id="KAF0713154.1"/>
    </source>
</evidence>
<protein>
    <submittedName>
        <fullName evidence="4">Aste57867_4483 protein</fullName>
    </submittedName>
</protein>
<evidence type="ECO:0000313" key="4">
    <source>
        <dbReference type="EMBL" id="VFT81593.1"/>
    </source>
</evidence>
<gene>
    <name evidence="4" type="primary">Aste57867_4483</name>
    <name evidence="3" type="ORF">As57867_004471</name>
    <name evidence="4" type="ORF">ASTE57867_4483</name>
</gene>
<feature type="region of interest" description="Disordered" evidence="2">
    <location>
        <begin position="1"/>
        <end position="20"/>
    </location>
</feature>
<dbReference type="EMBL" id="VJMH01001110">
    <property type="protein sequence ID" value="KAF0713154.1"/>
    <property type="molecule type" value="Genomic_DNA"/>
</dbReference>
<feature type="region of interest" description="Disordered" evidence="2">
    <location>
        <begin position="26"/>
        <end position="56"/>
    </location>
</feature>
<organism evidence="4 5">
    <name type="scientific">Aphanomyces stellatus</name>
    <dbReference type="NCBI Taxonomy" id="120398"/>
    <lineage>
        <taxon>Eukaryota</taxon>
        <taxon>Sar</taxon>
        <taxon>Stramenopiles</taxon>
        <taxon>Oomycota</taxon>
        <taxon>Saprolegniomycetes</taxon>
        <taxon>Saprolegniales</taxon>
        <taxon>Verrucalvaceae</taxon>
        <taxon>Aphanomyces</taxon>
    </lineage>
</organism>
<keyword evidence="5" id="KW-1185">Reference proteome</keyword>
<evidence type="ECO:0000256" key="2">
    <source>
        <dbReference type="SAM" id="MobiDB-lite"/>
    </source>
</evidence>
<dbReference type="EMBL" id="CAADRA010001110">
    <property type="protein sequence ID" value="VFT81593.1"/>
    <property type="molecule type" value="Genomic_DNA"/>
</dbReference>
<dbReference type="Proteomes" id="UP000332933">
    <property type="component" value="Unassembled WGS sequence"/>
</dbReference>
<dbReference type="AlphaFoldDB" id="A0A485KBG5"/>
<evidence type="ECO:0000256" key="1">
    <source>
        <dbReference type="SAM" id="Coils"/>
    </source>
</evidence>
<reference evidence="3" key="2">
    <citation type="submission" date="2019-06" db="EMBL/GenBank/DDBJ databases">
        <title>Genomics analysis of Aphanomyces spp. identifies a new class of oomycete effector associated with host adaptation.</title>
        <authorList>
            <person name="Gaulin E."/>
        </authorList>
    </citation>
    <scope>NUCLEOTIDE SEQUENCE</scope>
    <source>
        <strain evidence="3">CBS 578.67</strain>
    </source>
</reference>